<keyword evidence="7" id="KW-0732">Signal</keyword>
<evidence type="ECO:0000313" key="16">
    <source>
        <dbReference type="Ensembl" id="ENSCHIP00010041651.1"/>
    </source>
</evidence>
<reference evidence="16" key="2">
    <citation type="submission" date="2025-08" db="UniProtKB">
        <authorList>
            <consortium name="Ensembl"/>
        </authorList>
    </citation>
    <scope>IDENTIFICATION</scope>
</reference>
<dbReference type="GO" id="GO:0010818">
    <property type="term" value="P:T cell chemotaxis"/>
    <property type="evidence" value="ECO:0007669"/>
    <property type="project" value="TreeGrafter"/>
</dbReference>
<dbReference type="GO" id="GO:0034341">
    <property type="term" value="P:response to type II interferon"/>
    <property type="evidence" value="ECO:0007669"/>
    <property type="project" value="InterPro"/>
</dbReference>
<evidence type="ECO:0000256" key="3">
    <source>
        <dbReference type="ARBA" id="ARBA00017995"/>
    </source>
</evidence>
<accession>A0A8C2SE21</accession>
<gene>
    <name evidence="16" type="primary">CXCL16</name>
</gene>
<keyword evidence="9 14" id="KW-0472">Membrane</keyword>
<evidence type="ECO:0000256" key="13">
    <source>
        <dbReference type="SAM" id="MobiDB-lite"/>
    </source>
</evidence>
<dbReference type="GO" id="GO:0005041">
    <property type="term" value="F:low-density lipoprotein particle receptor activity"/>
    <property type="evidence" value="ECO:0007669"/>
    <property type="project" value="InterPro"/>
</dbReference>
<dbReference type="GO" id="GO:0030335">
    <property type="term" value="P:positive regulation of cell migration"/>
    <property type="evidence" value="ECO:0007669"/>
    <property type="project" value="InterPro"/>
</dbReference>
<feature type="transmembrane region" description="Helical" evidence="14">
    <location>
        <begin position="359"/>
        <end position="382"/>
    </location>
</feature>
<evidence type="ECO:0000256" key="5">
    <source>
        <dbReference type="ARBA" id="ARBA00022514"/>
    </source>
</evidence>
<evidence type="ECO:0000256" key="9">
    <source>
        <dbReference type="ARBA" id="ARBA00023136"/>
    </source>
</evidence>
<dbReference type="GO" id="GO:0008009">
    <property type="term" value="F:chemokine activity"/>
    <property type="evidence" value="ECO:0007669"/>
    <property type="project" value="InterPro"/>
</dbReference>
<keyword evidence="8 14" id="KW-1133">Transmembrane helix</keyword>
<evidence type="ECO:0000256" key="12">
    <source>
        <dbReference type="ARBA" id="ARBA00032815"/>
    </source>
</evidence>
<evidence type="ECO:0000259" key="15">
    <source>
        <dbReference type="Pfam" id="PF20902"/>
    </source>
</evidence>
<evidence type="ECO:0000256" key="6">
    <source>
        <dbReference type="ARBA" id="ARBA00022692"/>
    </source>
</evidence>
<feature type="compositionally biased region" description="Basic and acidic residues" evidence="13">
    <location>
        <begin position="35"/>
        <end position="44"/>
    </location>
</feature>
<evidence type="ECO:0000256" key="4">
    <source>
        <dbReference type="ARBA" id="ARBA00022500"/>
    </source>
</evidence>
<dbReference type="Pfam" id="PF20902">
    <property type="entry name" value="CXCL16"/>
    <property type="match status" value="1"/>
</dbReference>
<keyword evidence="11" id="KW-0325">Glycoprotein</keyword>
<dbReference type="InterPro" id="IPR048585">
    <property type="entry name" value="CXCL16_dom"/>
</dbReference>
<evidence type="ECO:0000256" key="2">
    <source>
        <dbReference type="ARBA" id="ARBA00010665"/>
    </source>
</evidence>
<evidence type="ECO:0000256" key="11">
    <source>
        <dbReference type="ARBA" id="ARBA00023180"/>
    </source>
</evidence>
<organism evidence="16">
    <name type="scientific">Capra hircus</name>
    <name type="common">Goat</name>
    <dbReference type="NCBI Taxonomy" id="9925"/>
    <lineage>
        <taxon>Eukaryota</taxon>
        <taxon>Metazoa</taxon>
        <taxon>Chordata</taxon>
        <taxon>Craniata</taxon>
        <taxon>Vertebrata</taxon>
        <taxon>Euteleostomi</taxon>
        <taxon>Mammalia</taxon>
        <taxon>Eutheria</taxon>
        <taxon>Laurasiatheria</taxon>
        <taxon>Artiodactyla</taxon>
        <taxon>Ruminantia</taxon>
        <taxon>Pecora</taxon>
        <taxon>Bovidae</taxon>
        <taxon>Caprinae</taxon>
        <taxon>Capra</taxon>
    </lineage>
</organism>
<dbReference type="GO" id="GO:0006898">
    <property type="term" value="P:receptor-mediated endocytosis"/>
    <property type="evidence" value="ECO:0007669"/>
    <property type="project" value="InterPro"/>
</dbReference>
<feature type="region of interest" description="Disordered" evidence="13">
    <location>
        <begin position="270"/>
        <end position="291"/>
    </location>
</feature>
<dbReference type="GO" id="GO:0005615">
    <property type="term" value="C:extracellular space"/>
    <property type="evidence" value="ECO:0007669"/>
    <property type="project" value="UniProtKB-KW"/>
</dbReference>
<name>A0A8C2SE21_CAPHI</name>
<keyword evidence="6 14" id="KW-0812">Transmembrane</keyword>
<feature type="domain" description="C-X-C motif chemokine 16" evidence="15">
    <location>
        <begin position="182"/>
        <end position="272"/>
    </location>
</feature>
<proteinExistence type="inferred from homology"/>
<evidence type="ECO:0000256" key="1">
    <source>
        <dbReference type="ARBA" id="ARBA00004479"/>
    </source>
</evidence>
<keyword evidence="10" id="KW-1015">Disulfide bond</keyword>
<evidence type="ECO:0000256" key="7">
    <source>
        <dbReference type="ARBA" id="ARBA00022729"/>
    </source>
</evidence>
<comment type="similarity">
    <text evidence="2">Belongs to the intercrine alpha (chemokine CxC) family.</text>
</comment>
<dbReference type="PANTHER" id="PTHR14385">
    <property type="entry name" value="CXC CHEMOKINE LIGAND"/>
    <property type="match status" value="1"/>
</dbReference>
<dbReference type="GO" id="GO:0030307">
    <property type="term" value="P:positive regulation of cell growth"/>
    <property type="evidence" value="ECO:0007669"/>
    <property type="project" value="InterPro"/>
</dbReference>
<keyword evidence="4" id="KW-0145">Chemotaxis</keyword>
<reference evidence="16" key="1">
    <citation type="submission" date="2019-03" db="EMBL/GenBank/DDBJ databases">
        <title>Genome sequencing and reference-guided assembly of Black Bengal Goat (Capra hircus).</title>
        <authorList>
            <person name="Siddiki A.Z."/>
            <person name="Baten A."/>
            <person name="Billah M."/>
            <person name="Alam M.A.U."/>
            <person name="Shawrob K.S.M."/>
            <person name="Saha S."/>
            <person name="Chowdhury M."/>
            <person name="Rahman A.H."/>
            <person name="Stear M."/>
            <person name="Miah G."/>
            <person name="Das G.B."/>
            <person name="Hossain M.M."/>
            <person name="Kumkum M."/>
            <person name="Islam M.S."/>
            <person name="Mollah A.M."/>
            <person name="Ahsan A."/>
            <person name="Tusar F."/>
            <person name="Khan M.K.I."/>
        </authorList>
    </citation>
    <scope>NUCLEOTIDE SEQUENCE [LARGE SCALE GENOMIC DNA]</scope>
</reference>
<sequence>MTKSGLGPWSRWYGLADTLICRSLRPPFSLVPELSRADMPEPGRTDTSGPSWRVRSGREASGSDGAGRCVRGQAITHKLQLQGHMGEQDQEFLKGREDESGSHPVFTSIPRCPPFRPGGTYPKHHDKAKREKEAKAIEKPAGRQAPENVGESDRTRRAEMMLGRASRLLLVLLFVACLTPSGNGNEGSKVGRCPCNRTIPSRSPPKESEMSHLRKYLTAYQRCFSYIRFQLPRGTVCGGSTDRWVQELMRCFDSGECRHAQPRVVTHQAGAPLHSTQLPEPTEAAPSDTATTSQMYLPSTLQRTQQPTPLEGALSLDSKLIPTHETTTYASGHSLGAEPEARENQKQLKENMGPAAGTLAMVPVLSLLAIVFILTGVLLYVVCKRRRKQPLQHPPDLAASLYTCSRRTSAQNGIL</sequence>
<feature type="region of interest" description="Disordered" evidence="13">
    <location>
        <begin position="94"/>
        <end position="155"/>
    </location>
</feature>
<dbReference type="Ensembl" id="ENSCHIT00010058005.1">
    <property type="protein sequence ID" value="ENSCHIP00010041651.1"/>
    <property type="gene ID" value="ENSCHIG00010030477.1"/>
</dbReference>
<feature type="compositionally biased region" description="Basic and acidic residues" evidence="13">
    <location>
        <begin position="128"/>
        <end position="141"/>
    </location>
</feature>
<dbReference type="InterPro" id="IPR026296">
    <property type="entry name" value="CXCL16"/>
</dbReference>
<evidence type="ECO:0000256" key="10">
    <source>
        <dbReference type="ARBA" id="ARBA00023157"/>
    </source>
</evidence>
<dbReference type="GO" id="GO:0016020">
    <property type="term" value="C:membrane"/>
    <property type="evidence" value="ECO:0007669"/>
    <property type="project" value="UniProtKB-SubCell"/>
</dbReference>
<evidence type="ECO:0000256" key="14">
    <source>
        <dbReference type="SAM" id="Phobius"/>
    </source>
</evidence>
<dbReference type="GO" id="GO:0034612">
    <property type="term" value="P:response to tumor necrosis factor"/>
    <property type="evidence" value="ECO:0007669"/>
    <property type="project" value="InterPro"/>
</dbReference>
<dbReference type="AlphaFoldDB" id="A0A8C2SE21"/>
<evidence type="ECO:0000256" key="8">
    <source>
        <dbReference type="ARBA" id="ARBA00022989"/>
    </source>
</evidence>
<protein>
    <recommendedName>
        <fullName evidence="3">C-X-C motif chemokine 16</fullName>
    </recommendedName>
    <alternativeName>
        <fullName evidence="12">Transmembrane chemokine CXCL16</fullName>
    </alternativeName>
</protein>
<dbReference type="PANTHER" id="PTHR14385:SF0">
    <property type="entry name" value="C-X-C MOTIF CHEMOKINE 16"/>
    <property type="match status" value="1"/>
</dbReference>
<feature type="region of interest" description="Disordered" evidence="13">
    <location>
        <begin position="33"/>
        <end position="69"/>
    </location>
</feature>
<dbReference type="GO" id="GO:0005044">
    <property type="term" value="F:scavenger receptor activity"/>
    <property type="evidence" value="ECO:0007669"/>
    <property type="project" value="InterPro"/>
</dbReference>
<keyword evidence="5" id="KW-0202">Cytokine</keyword>
<comment type="subcellular location">
    <subcellularLocation>
        <location evidence="1">Membrane</location>
        <topology evidence="1">Single-pass type I membrane protein</topology>
    </subcellularLocation>
</comment>